<dbReference type="GO" id="GO:0006310">
    <property type="term" value="P:DNA recombination"/>
    <property type="evidence" value="ECO:0007669"/>
    <property type="project" value="UniProtKB-KW"/>
</dbReference>
<dbReference type="CDD" id="cd01189">
    <property type="entry name" value="INT_ICEBs1_C_like"/>
    <property type="match status" value="1"/>
</dbReference>
<dbReference type="PANTHER" id="PTHR30349:SF91">
    <property type="entry name" value="INTA PROTEIN"/>
    <property type="match status" value="1"/>
</dbReference>
<reference evidence="7 8" key="1">
    <citation type="submission" date="2020-09" db="EMBL/GenBank/DDBJ databases">
        <title>Investigation of environmental microbes.</title>
        <authorList>
            <person name="Ou Y."/>
            <person name="Kang Q."/>
        </authorList>
    </citation>
    <scope>NUCLEOTIDE SEQUENCE [LARGE SCALE GENOMIC DNA]</scope>
    <source>
        <strain evidence="7 8">KJZ-14</strain>
    </source>
</reference>
<dbReference type="InterPro" id="IPR004107">
    <property type="entry name" value="Integrase_SAM-like_N"/>
</dbReference>
<dbReference type="AlphaFoldDB" id="A0A7H2BD11"/>
<proteinExistence type="predicted"/>
<keyword evidence="3" id="KW-0233">DNA recombination</keyword>
<keyword evidence="2 4" id="KW-0238">DNA-binding</keyword>
<dbReference type="InterPro" id="IPR013762">
    <property type="entry name" value="Integrase-like_cat_sf"/>
</dbReference>
<dbReference type="GO" id="GO:0003677">
    <property type="term" value="F:DNA binding"/>
    <property type="evidence" value="ECO:0007669"/>
    <property type="project" value="UniProtKB-UniRule"/>
</dbReference>
<dbReference type="KEGG" id="rter:IDM49_10135"/>
<keyword evidence="8" id="KW-1185">Reference proteome</keyword>
<evidence type="ECO:0000256" key="3">
    <source>
        <dbReference type="ARBA" id="ARBA00023172"/>
    </source>
</evidence>
<dbReference type="Proteomes" id="UP000516404">
    <property type="component" value="Chromosome"/>
</dbReference>
<protein>
    <submittedName>
        <fullName evidence="7">Tyrosine-type recombinase/integrase</fullName>
    </submittedName>
</protein>
<organism evidence="7 8">
    <name type="scientific">Rothia terrae</name>
    <dbReference type="NCBI Taxonomy" id="396015"/>
    <lineage>
        <taxon>Bacteria</taxon>
        <taxon>Bacillati</taxon>
        <taxon>Actinomycetota</taxon>
        <taxon>Actinomycetes</taxon>
        <taxon>Micrococcales</taxon>
        <taxon>Micrococcaceae</taxon>
        <taxon>Rothia</taxon>
    </lineage>
</organism>
<dbReference type="Gene3D" id="1.10.443.10">
    <property type="entry name" value="Intergrase catalytic core"/>
    <property type="match status" value="1"/>
</dbReference>
<dbReference type="Gene3D" id="1.10.150.130">
    <property type="match status" value="1"/>
</dbReference>
<evidence type="ECO:0000313" key="8">
    <source>
        <dbReference type="Proteomes" id="UP000516404"/>
    </source>
</evidence>
<dbReference type="InterPro" id="IPR050090">
    <property type="entry name" value="Tyrosine_recombinase_XerCD"/>
</dbReference>
<keyword evidence="1" id="KW-0229">DNA integration</keyword>
<name>A0A7H2BD11_9MICC</name>
<gene>
    <name evidence="7" type="ORF">IDM49_10135</name>
</gene>
<dbReference type="GeneID" id="96624596"/>
<dbReference type="SUPFAM" id="SSF56349">
    <property type="entry name" value="DNA breaking-rejoining enzymes"/>
    <property type="match status" value="1"/>
</dbReference>
<dbReference type="InterPro" id="IPR010998">
    <property type="entry name" value="Integrase_recombinase_N"/>
</dbReference>
<evidence type="ECO:0000256" key="2">
    <source>
        <dbReference type="ARBA" id="ARBA00023125"/>
    </source>
</evidence>
<evidence type="ECO:0000256" key="1">
    <source>
        <dbReference type="ARBA" id="ARBA00022908"/>
    </source>
</evidence>
<evidence type="ECO:0000259" key="6">
    <source>
        <dbReference type="PROSITE" id="PS51900"/>
    </source>
</evidence>
<dbReference type="InterPro" id="IPR011010">
    <property type="entry name" value="DNA_brk_join_enz"/>
</dbReference>
<dbReference type="Pfam" id="PF00589">
    <property type="entry name" value="Phage_integrase"/>
    <property type="match status" value="1"/>
</dbReference>
<evidence type="ECO:0000259" key="5">
    <source>
        <dbReference type="PROSITE" id="PS51898"/>
    </source>
</evidence>
<dbReference type="InterPro" id="IPR044068">
    <property type="entry name" value="CB"/>
</dbReference>
<dbReference type="PANTHER" id="PTHR30349">
    <property type="entry name" value="PHAGE INTEGRASE-RELATED"/>
    <property type="match status" value="1"/>
</dbReference>
<dbReference type="EMBL" id="CP061539">
    <property type="protein sequence ID" value="QNV37557.1"/>
    <property type="molecule type" value="Genomic_DNA"/>
</dbReference>
<evidence type="ECO:0000313" key="7">
    <source>
        <dbReference type="EMBL" id="QNV37557.1"/>
    </source>
</evidence>
<dbReference type="GO" id="GO:0015074">
    <property type="term" value="P:DNA integration"/>
    <property type="evidence" value="ECO:0007669"/>
    <property type="project" value="UniProtKB-KW"/>
</dbReference>
<evidence type="ECO:0000256" key="4">
    <source>
        <dbReference type="PROSITE-ProRule" id="PRU01248"/>
    </source>
</evidence>
<sequence>MSKRRYGGGSVSKYTYRNKTRSTTKWRWQLRTTDPDTGEEKHVGKSGYTTEKEALKGLAEARERYATTGKAKASKLTVEQFAQEWLDGRRVAPSTLQADIKIVRNHITPYIGSTALDALTASRIKKLYTDLLKHGRKDRNHEGEPLSPNTVNKVHNVLQAILDSAVHSRLIMVNPAKDPLVNAPKSKEINAAKEEIAPWSAGQLKDFLAWSENVYRDDLFMLWHIYAVTGMRRGEALALRWSDFDPVNMTLAVRHAVDPATPGGVKLPKGGKARVLDISAGDVQKLKAWRGLRAQLGFELVKQDAYIFGNDSGGVRSPNEVSRRWRRRMSAATQQGLDVPVIKLHDLRHTHATLLLQAGVHPKVVQERLGHSTITITLNTYSHVIPTMQRGAVDSFTSLIA</sequence>
<accession>A0A7H2BD11</accession>
<dbReference type="PROSITE" id="PS51900">
    <property type="entry name" value="CB"/>
    <property type="match status" value="1"/>
</dbReference>
<feature type="domain" description="Core-binding (CB)" evidence="6">
    <location>
        <begin position="76"/>
        <end position="166"/>
    </location>
</feature>
<dbReference type="PROSITE" id="PS51898">
    <property type="entry name" value="TYR_RECOMBINASE"/>
    <property type="match status" value="1"/>
</dbReference>
<dbReference type="InterPro" id="IPR002104">
    <property type="entry name" value="Integrase_catalytic"/>
</dbReference>
<dbReference type="RefSeq" id="WP_190724418.1">
    <property type="nucleotide sequence ID" value="NZ_CP061539.1"/>
</dbReference>
<dbReference type="Pfam" id="PF14659">
    <property type="entry name" value="Phage_int_SAM_3"/>
    <property type="match status" value="1"/>
</dbReference>
<feature type="domain" description="Tyr recombinase" evidence="5">
    <location>
        <begin position="194"/>
        <end position="394"/>
    </location>
</feature>